<sequence>MMRRASETSVVSALHPNDVPPVPPDHAQALAVIDDLWARGIKVPVEKLGDLNRLDADEIRDGYMEGISPDSPEPGNNRSRAFWHGWRNARIDRGHHEKDEAAKELARRAYWWACRAPATGRVADEPDRYADLESALERGELV</sequence>
<protein>
    <submittedName>
        <fullName evidence="2">Uncharacterized protein</fullName>
    </submittedName>
</protein>
<organism evidence="2 3">
    <name type="scientific">Azospirillum rugosum</name>
    <dbReference type="NCBI Taxonomy" id="416170"/>
    <lineage>
        <taxon>Bacteria</taxon>
        <taxon>Pseudomonadati</taxon>
        <taxon>Pseudomonadota</taxon>
        <taxon>Alphaproteobacteria</taxon>
        <taxon>Rhodospirillales</taxon>
        <taxon>Azospirillaceae</taxon>
        <taxon>Azospirillum</taxon>
    </lineage>
</organism>
<feature type="region of interest" description="Disordered" evidence="1">
    <location>
        <begin position="1"/>
        <end position="22"/>
    </location>
</feature>
<dbReference type="Proteomes" id="UP000781958">
    <property type="component" value="Unassembled WGS sequence"/>
</dbReference>
<comment type="caution">
    <text evidence="2">The sequence shown here is derived from an EMBL/GenBank/DDBJ whole genome shotgun (WGS) entry which is preliminary data.</text>
</comment>
<accession>A0ABS4SEK9</accession>
<dbReference type="EMBL" id="JAGINP010000002">
    <property type="protein sequence ID" value="MBP2291021.1"/>
    <property type="molecule type" value="Genomic_DNA"/>
</dbReference>
<gene>
    <name evidence="2" type="ORF">J2851_000763</name>
</gene>
<evidence type="ECO:0000313" key="2">
    <source>
        <dbReference type="EMBL" id="MBP2291021.1"/>
    </source>
</evidence>
<proteinExistence type="predicted"/>
<dbReference type="RefSeq" id="WP_209764227.1">
    <property type="nucleotide sequence ID" value="NZ_JAGINP010000002.1"/>
</dbReference>
<reference evidence="2 3" key="1">
    <citation type="submission" date="2021-03" db="EMBL/GenBank/DDBJ databases">
        <title>Genomic Encyclopedia of Type Strains, Phase III (KMG-III): the genomes of soil and plant-associated and newly described type strains.</title>
        <authorList>
            <person name="Whitman W."/>
        </authorList>
    </citation>
    <scope>NUCLEOTIDE SEQUENCE [LARGE SCALE GENOMIC DNA]</scope>
    <source>
        <strain evidence="2 3">IMMIB AFH-6</strain>
    </source>
</reference>
<keyword evidence="3" id="KW-1185">Reference proteome</keyword>
<evidence type="ECO:0000313" key="3">
    <source>
        <dbReference type="Proteomes" id="UP000781958"/>
    </source>
</evidence>
<evidence type="ECO:0000256" key="1">
    <source>
        <dbReference type="SAM" id="MobiDB-lite"/>
    </source>
</evidence>
<name>A0ABS4SEK9_9PROT</name>